<organism evidence="3 4">
    <name type="scientific">Natribaculum luteum</name>
    <dbReference type="NCBI Taxonomy" id="1586232"/>
    <lineage>
        <taxon>Archaea</taxon>
        <taxon>Methanobacteriati</taxon>
        <taxon>Methanobacteriota</taxon>
        <taxon>Stenosarchaea group</taxon>
        <taxon>Halobacteria</taxon>
        <taxon>Halobacteriales</taxon>
        <taxon>Natrialbaceae</taxon>
        <taxon>Natribaculum</taxon>
    </lineage>
</organism>
<evidence type="ECO:0000313" key="3">
    <source>
        <dbReference type="EMBL" id="MFC4248167.1"/>
    </source>
</evidence>
<dbReference type="SMART" id="SM00901">
    <property type="entry name" value="FRG"/>
    <property type="match status" value="1"/>
</dbReference>
<name>A0ABD5P1V1_9EURY</name>
<feature type="region of interest" description="Disordered" evidence="1">
    <location>
        <begin position="20"/>
        <end position="39"/>
    </location>
</feature>
<dbReference type="GeneID" id="71856393"/>
<feature type="domain" description="FRG" evidence="2">
    <location>
        <begin position="35"/>
        <end position="131"/>
    </location>
</feature>
<protein>
    <submittedName>
        <fullName evidence="3">FRG domain-containing protein</fullName>
    </submittedName>
</protein>
<comment type="caution">
    <text evidence="3">The sequence shown here is derived from an EMBL/GenBank/DDBJ whole genome shotgun (WGS) entry which is preliminary data.</text>
</comment>
<evidence type="ECO:0000256" key="1">
    <source>
        <dbReference type="SAM" id="MobiDB-lite"/>
    </source>
</evidence>
<evidence type="ECO:0000259" key="2">
    <source>
        <dbReference type="SMART" id="SM00901"/>
    </source>
</evidence>
<reference evidence="3 4" key="1">
    <citation type="journal article" date="2014" name="Int. J. Syst. Evol. Microbiol.">
        <title>Complete genome sequence of Corynebacterium casei LMG S-19264T (=DSM 44701T), isolated from a smear-ripened cheese.</title>
        <authorList>
            <consortium name="US DOE Joint Genome Institute (JGI-PGF)"/>
            <person name="Walter F."/>
            <person name="Albersmeier A."/>
            <person name="Kalinowski J."/>
            <person name="Ruckert C."/>
        </authorList>
    </citation>
    <scope>NUCLEOTIDE SEQUENCE [LARGE SCALE GENOMIC DNA]</scope>
    <source>
        <strain evidence="3 4">IBRC-M 10912</strain>
    </source>
</reference>
<dbReference type="InterPro" id="IPR014966">
    <property type="entry name" value="FRG-dom"/>
</dbReference>
<sequence length="301" mass="34258">MAGGSVTVERAEDWQTLQRHLYGESSEDRDPGDQYRTSEVFRGHSNEAYTLRTSLQRFVGTTGEWQLEIRLLREFNKYAQQFIDEPESFFHLQSLAQHHGLPTRLLDWTYSPLVATYFATGGDPDVDGEVLVVDYAAAHEHLPDNLQEVCELAETEMLDTDLLEAGIEMLLRESGEETARAHVRAGSANLLEIKSVVTEFIDQHPESYAVFFEPPPIDQRIANQGALFASWFPAAPQQPMDEWLETHPEFFRKVVIPAEQKQPFREKLNQSNVNHRTLFPGLDGLATWLTDSLKPTTKGDR</sequence>
<dbReference type="EMBL" id="JBHSDJ010000116">
    <property type="protein sequence ID" value="MFC4248167.1"/>
    <property type="molecule type" value="Genomic_DNA"/>
</dbReference>
<dbReference type="AlphaFoldDB" id="A0ABD5P1V1"/>
<evidence type="ECO:0000313" key="4">
    <source>
        <dbReference type="Proteomes" id="UP001595821"/>
    </source>
</evidence>
<gene>
    <name evidence="3" type="ORF">ACFOZ7_14735</name>
</gene>
<dbReference type="RefSeq" id="WP_246975504.1">
    <property type="nucleotide sequence ID" value="NZ_CP095398.1"/>
</dbReference>
<accession>A0ABD5P1V1</accession>
<dbReference type="Pfam" id="PF08867">
    <property type="entry name" value="FRG"/>
    <property type="match status" value="1"/>
</dbReference>
<proteinExistence type="predicted"/>
<dbReference type="Proteomes" id="UP001595821">
    <property type="component" value="Unassembled WGS sequence"/>
</dbReference>